<keyword evidence="2" id="KW-1185">Reference proteome</keyword>
<dbReference type="Proteomes" id="UP000326924">
    <property type="component" value="Unassembled WGS sequence"/>
</dbReference>
<dbReference type="AlphaFoldDB" id="A0A5J5EVP2"/>
<sequence>MTTERESKTFLARLCEQAERYDEMVTYMKEVAKVRFTHSTERCRPNWGCVRAELLDTY</sequence>
<dbReference type="InParanoid" id="A0A5J5EVP2"/>
<evidence type="ECO:0000313" key="2">
    <source>
        <dbReference type="Proteomes" id="UP000326924"/>
    </source>
</evidence>
<reference evidence="1 2" key="1">
    <citation type="submission" date="2019-09" db="EMBL/GenBank/DDBJ databases">
        <title>Draft genome of the ectomycorrhizal ascomycete Sphaerosporella brunnea.</title>
        <authorList>
            <consortium name="DOE Joint Genome Institute"/>
            <person name="Benucci G.M."/>
            <person name="Marozzi G."/>
            <person name="Antonielli L."/>
            <person name="Sanchez S."/>
            <person name="Marco P."/>
            <person name="Wang X."/>
            <person name="Falini L.B."/>
            <person name="Barry K."/>
            <person name="Haridas S."/>
            <person name="Lipzen A."/>
            <person name="Labutti K."/>
            <person name="Grigoriev I.V."/>
            <person name="Murat C."/>
            <person name="Martin F."/>
            <person name="Albertini E."/>
            <person name="Donnini D."/>
            <person name="Bonito G."/>
        </authorList>
    </citation>
    <scope>NUCLEOTIDE SEQUENCE [LARGE SCALE GENOMIC DNA]</scope>
    <source>
        <strain evidence="1 2">Sb_GMNB300</strain>
    </source>
</reference>
<dbReference type="Gene3D" id="1.20.190.20">
    <property type="entry name" value="14-3-3 domain"/>
    <property type="match status" value="1"/>
</dbReference>
<proteinExistence type="predicted"/>
<dbReference type="EMBL" id="VXIS01000098">
    <property type="protein sequence ID" value="KAA8905559.1"/>
    <property type="molecule type" value="Genomic_DNA"/>
</dbReference>
<comment type="caution">
    <text evidence="1">The sequence shown here is derived from an EMBL/GenBank/DDBJ whole genome shotgun (WGS) entry which is preliminary data.</text>
</comment>
<evidence type="ECO:0000313" key="1">
    <source>
        <dbReference type="EMBL" id="KAA8905559.1"/>
    </source>
</evidence>
<dbReference type="InterPro" id="IPR036815">
    <property type="entry name" value="14-3-3_dom_sf"/>
</dbReference>
<gene>
    <name evidence="1" type="ORF">FN846DRAFT_950445</name>
</gene>
<evidence type="ECO:0008006" key="3">
    <source>
        <dbReference type="Google" id="ProtNLM"/>
    </source>
</evidence>
<dbReference type="SUPFAM" id="SSF48445">
    <property type="entry name" value="14-3-3 protein"/>
    <property type="match status" value="1"/>
</dbReference>
<name>A0A5J5EVP2_9PEZI</name>
<organism evidence="1 2">
    <name type="scientific">Sphaerosporella brunnea</name>
    <dbReference type="NCBI Taxonomy" id="1250544"/>
    <lineage>
        <taxon>Eukaryota</taxon>
        <taxon>Fungi</taxon>
        <taxon>Dikarya</taxon>
        <taxon>Ascomycota</taxon>
        <taxon>Pezizomycotina</taxon>
        <taxon>Pezizomycetes</taxon>
        <taxon>Pezizales</taxon>
        <taxon>Pyronemataceae</taxon>
        <taxon>Sphaerosporella</taxon>
    </lineage>
</organism>
<protein>
    <recommendedName>
        <fullName evidence="3">14-3-3 domain-containing protein</fullName>
    </recommendedName>
</protein>
<accession>A0A5J5EVP2</accession>
<dbReference type="OrthoDB" id="10260625at2759"/>